<dbReference type="OrthoDB" id="9809488at2"/>
<keyword evidence="1" id="KW-0732">Signal</keyword>
<dbReference type="Pfam" id="PF01551">
    <property type="entry name" value="Peptidase_M23"/>
    <property type="match status" value="1"/>
</dbReference>
<protein>
    <submittedName>
        <fullName evidence="3">Peptidase family M23</fullName>
    </submittedName>
</protein>
<name>A0A1I0TRJ0_9SPHI</name>
<evidence type="ECO:0000313" key="3">
    <source>
        <dbReference type="EMBL" id="SFA54368.1"/>
    </source>
</evidence>
<evidence type="ECO:0000256" key="1">
    <source>
        <dbReference type="SAM" id="SignalP"/>
    </source>
</evidence>
<dbReference type="Gene3D" id="2.70.70.10">
    <property type="entry name" value="Glucose Permease (Domain IIA)"/>
    <property type="match status" value="1"/>
</dbReference>
<feature type="signal peptide" evidence="1">
    <location>
        <begin position="1"/>
        <end position="25"/>
    </location>
</feature>
<dbReference type="STRING" id="332999.SAMN04488511_113112"/>
<proteinExistence type="predicted"/>
<accession>A0A1I0TRJ0</accession>
<gene>
    <name evidence="3" type="ORF">SAMN04488511_113112</name>
</gene>
<feature type="domain" description="M23ase beta-sheet core" evidence="2">
    <location>
        <begin position="237"/>
        <end position="337"/>
    </location>
</feature>
<dbReference type="PANTHER" id="PTHR21666:SF270">
    <property type="entry name" value="MUREIN HYDROLASE ACTIVATOR ENVC"/>
    <property type="match status" value="1"/>
</dbReference>
<organism evidence="3 4">
    <name type="scientific">Pedobacter suwonensis</name>
    <dbReference type="NCBI Taxonomy" id="332999"/>
    <lineage>
        <taxon>Bacteria</taxon>
        <taxon>Pseudomonadati</taxon>
        <taxon>Bacteroidota</taxon>
        <taxon>Sphingobacteriia</taxon>
        <taxon>Sphingobacteriales</taxon>
        <taxon>Sphingobacteriaceae</taxon>
        <taxon>Pedobacter</taxon>
    </lineage>
</organism>
<dbReference type="InterPro" id="IPR011055">
    <property type="entry name" value="Dup_hybrid_motif"/>
</dbReference>
<dbReference type="AlphaFoldDB" id="A0A1I0TRJ0"/>
<dbReference type="CDD" id="cd12797">
    <property type="entry name" value="M23_peptidase"/>
    <property type="match status" value="1"/>
</dbReference>
<dbReference type="InterPro" id="IPR050570">
    <property type="entry name" value="Cell_wall_metabolism_enzyme"/>
</dbReference>
<dbReference type="GO" id="GO:0004222">
    <property type="term" value="F:metalloendopeptidase activity"/>
    <property type="evidence" value="ECO:0007669"/>
    <property type="project" value="TreeGrafter"/>
</dbReference>
<dbReference type="EMBL" id="FOJM01000013">
    <property type="protein sequence ID" value="SFA54368.1"/>
    <property type="molecule type" value="Genomic_DNA"/>
</dbReference>
<dbReference type="RefSeq" id="WP_090985545.1">
    <property type="nucleotide sequence ID" value="NZ_FOJM01000013.1"/>
</dbReference>
<evidence type="ECO:0000313" key="4">
    <source>
        <dbReference type="Proteomes" id="UP000198836"/>
    </source>
</evidence>
<evidence type="ECO:0000259" key="2">
    <source>
        <dbReference type="Pfam" id="PF01551"/>
    </source>
</evidence>
<reference evidence="4" key="1">
    <citation type="submission" date="2016-10" db="EMBL/GenBank/DDBJ databases">
        <authorList>
            <person name="Varghese N."/>
            <person name="Submissions S."/>
        </authorList>
    </citation>
    <scope>NUCLEOTIDE SEQUENCE [LARGE SCALE GENOMIC DNA]</scope>
    <source>
        <strain evidence="4">DSM 18130</strain>
    </source>
</reference>
<keyword evidence="4" id="KW-1185">Reference proteome</keyword>
<dbReference type="SUPFAM" id="SSF51261">
    <property type="entry name" value="Duplicated hybrid motif"/>
    <property type="match status" value="1"/>
</dbReference>
<dbReference type="Proteomes" id="UP000198836">
    <property type="component" value="Unassembled WGS sequence"/>
</dbReference>
<sequence length="384" mass="42524">MKSKGLRLSYLILLCCFVFLSRSTAQDVPAKNRSKPFSFPLQLEMRVPFGPTAFPNGSNFYLIYELYLTNFGTSPIHLQRMELLNEDRSGNAPFLSFDSLELKSMVKILGNNNLKDALNIEAGHSAVVYIEAKTSNKTGFPNNIIHRIITSADSLDGAAINTHTTKIQTLKPPVSGSDWIAADGPGNSIDNHHRRGNIILGGHIVNSRRFAIDWKKVRDSVSFSGDAANVHSYFCYGEKIFAVADGIITSATDGLPDNIPGHGKAFHPTVPLTFEKLPGNNIVIDLGDGHYAHYMHMQQGSLHVKKGDRVRKGQLLGNIGNSGDAREPHLHFEVTTSAKLLYGEGIPYIIDHYRLGYQNGFDEVHLNELPKEKQIVDFGNARER</sequence>
<dbReference type="InterPro" id="IPR016047">
    <property type="entry name" value="M23ase_b-sheet_dom"/>
</dbReference>
<feature type="chain" id="PRO_5011475159" evidence="1">
    <location>
        <begin position="26"/>
        <end position="384"/>
    </location>
</feature>
<dbReference type="PANTHER" id="PTHR21666">
    <property type="entry name" value="PEPTIDASE-RELATED"/>
    <property type="match status" value="1"/>
</dbReference>